<reference evidence="10" key="1">
    <citation type="submission" date="2010-06" db="EMBL/GenBank/DDBJ databases">
        <authorList>
            <person name="Jiang H."/>
            <person name="Abraham K."/>
            <person name="Ali S."/>
            <person name="Alsbrooks S.L."/>
            <person name="Anim B.N."/>
            <person name="Anosike U.S."/>
            <person name="Attaway T."/>
            <person name="Bandaranaike D.P."/>
            <person name="Battles P.K."/>
            <person name="Bell S.N."/>
            <person name="Bell A.V."/>
            <person name="Beltran B."/>
            <person name="Bickham C."/>
            <person name="Bustamante Y."/>
            <person name="Caleb T."/>
            <person name="Canada A."/>
            <person name="Cardenas V."/>
            <person name="Carter K."/>
            <person name="Chacko J."/>
            <person name="Chandrabose M.N."/>
            <person name="Chavez D."/>
            <person name="Chavez A."/>
            <person name="Chen L."/>
            <person name="Chu H.-S."/>
            <person name="Claassen K.J."/>
            <person name="Cockrell R."/>
            <person name="Collins M."/>
            <person name="Cooper J.A."/>
            <person name="Cree A."/>
            <person name="Curry S.M."/>
            <person name="Da Y."/>
            <person name="Dao M.D."/>
            <person name="Das B."/>
            <person name="Davila M.-L."/>
            <person name="Davy-Carroll L."/>
            <person name="Denson S."/>
            <person name="Dinh H."/>
            <person name="Ebong V.E."/>
            <person name="Edwards J.R."/>
            <person name="Egan A."/>
            <person name="El-Daye J."/>
            <person name="Escobedo L."/>
            <person name="Fernandez S."/>
            <person name="Fernando P.R."/>
            <person name="Flagg N."/>
            <person name="Forbes L.D."/>
            <person name="Fowler R.G."/>
            <person name="Fu Q."/>
            <person name="Gabisi R.A."/>
            <person name="Ganer J."/>
            <person name="Garbino Pronczuk A."/>
            <person name="Garcia R.M."/>
            <person name="Garner T."/>
            <person name="Garrett T.E."/>
            <person name="Gonzalez D.A."/>
            <person name="Hamid H."/>
            <person name="Hawkins E.S."/>
            <person name="Hirani K."/>
            <person name="Hogues M.E."/>
            <person name="Hollins B."/>
            <person name="Hsiao C.-H."/>
            <person name="Jabil R."/>
            <person name="James M.L."/>
            <person name="Jhangiani S.N."/>
            <person name="Johnson B."/>
            <person name="Johnson Q."/>
            <person name="Joshi V."/>
            <person name="Kalu J.B."/>
            <person name="Kam C."/>
            <person name="Kashfia A."/>
            <person name="Keebler J."/>
            <person name="Kisamo H."/>
            <person name="Kovar C.L."/>
            <person name="Lago L.A."/>
            <person name="Lai C.-Y."/>
            <person name="Laidlaw J."/>
            <person name="Lara F."/>
            <person name="Le T.-K."/>
            <person name="Lee S.L."/>
            <person name="Legall F.H."/>
            <person name="Lemon S.J."/>
            <person name="Lewis L.R."/>
            <person name="Li B."/>
            <person name="Liu Y."/>
            <person name="Liu Y.-S."/>
            <person name="Lopez J."/>
            <person name="Lozado R.J."/>
            <person name="Lu J."/>
            <person name="Madu R.C."/>
            <person name="Maheshwari M."/>
            <person name="Maheshwari R."/>
            <person name="Malloy K."/>
            <person name="Martinez E."/>
            <person name="Mathew T."/>
            <person name="Mercado I.C."/>
            <person name="Mercado C."/>
            <person name="Meyer B."/>
            <person name="Montgomery K."/>
            <person name="Morgan M.B."/>
            <person name="Munidasa M."/>
            <person name="Nazareth L.V."/>
            <person name="Nelson J."/>
            <person name="Ng B.M."/>
            <person name="Nguyen N.B."/>
            <person name="Nguyen P.Q."/>
            <person name="Nguyen T."/>
            <person name="Obregon M."/>
            <person name="Okwuonu G.O."/>
            <person name="Onwere C.G."/>
            <person name="Orozco G."/>
            <person name="Parra A."/>
            <person name="Patel S."/>
            <person name="Patil S."/>
            <person name="Perez A."/>
            <person name="Perez Y."/>
            <person name="Pham C."/>
            <person name="Primus E.L."/>
            <person name="Pu L.-L."/>
            <person name="Puazo M."/>
            <person name="Qin X."/>
            <person name="Quiroz J.B."/>
            <person name="Reese J."/>
            <person name="Richards S."/>
            <person name="Rives C.M."/>
            <person name="Robberts R."/>
            <person name="Ruiz S.J."/>
            <person name="Ruiz M.J."/>
            <person name="Santibanez J."/>
            <person name="Schneider B.W."/>
            <person name="Sisson I."/>
            <person name="Smith M."/>
            <person name="Sodergren E."/>
            <person name="Song X.-Z."/>
            <person name="Song B.B."/>
            <person name="Summersgill H."/>
            <person name="Thelus R."/>
            <person name="Thornton R.D."/>
            <person name="Trejos Z.Y."/>
            <person name="Usmani K."/>
            <person name="Vattathil S."/>
            <person name="Villasana D."/>
            <person name="Walker D.L."/>
            <person name="Wang S."/>
            <person name="Wang K."/>
            <person name="White C.S."/>
            <person name="Williams A.C."/>
            <person name="Williamson J."/>
            <person name="Wilson K."/>
            <person name="Woghiren I.O."/>
            <person name="Woodworth J.R."/>
            <person name="Worley K.C."/>
            <person name="Wright R.A."/>
            <person name="Wu W."/>
            <person name="Young L."/>
            <person name="Zhang L."/>
            <person name="Zhang J."/>
            <person name="Zhu Y."/>
            <person name="Muzny D.M."/>
            <person name="Weinstock G."/>
            <person name="Gibbs R.A."/>
        </authorList>
    </citation>
    <scope>NUCLEOTIDE SEQUENCE [LARGE SCALE GENOMIC DNA]</scope>
    <source>
        <strain evidence="10">LSR1</strain>
    </source>
</reference>
<evidence type="ECO:0000256" key="4">
    <source>
        <dbReference type="ARBA" id="ARBA00022692"/>
    </source>
</evidence>
<keyword evidence="7" id="KW-0675">Receptor</keyword>
<keyword evidence="3" id="KW-1003">Cell membrane</keyword>
<proteinExistence type="inferred from homology"/>
<comment type="subcellular location">
    <subcellularLocation>
        <location evidence="1">Cell membrane</location>
        <topology evidence="1">Multi-pass membrane protein</topology>
    </subcellularLocation>
</comment>
<evidence type="ECO:0000256" key="3">
    <source>
        <dbReference type="ARBA" id="ARBA00022475"/>
    </source>
</evidence>
<evidence type="ECO:0000256" key="7">
    <source>
        <dbReference type="ARBA" id="ARBA00023170"/>
    </source>
</evidence>
<accession>A0A8R2JQX7</accession>
<dbReference type="OrthoDB" id="5800391at2759"/>
<keyword evidence="4 8" id="KW-0812">Transmembrane</keyword>
<dbReference type="RefSeq" id="XP_029344591.1">
    <property type="nucleotide sequence ID" value="XM_029488731.1"/>
</dbReference>
<dbReference type="GeneID" id="100570505"/>
<dbReference type="GO" id="GO:0008527">
    <property type="term" value="F:taste receptor activity"/>
    <property type="evidence" value="ECO:0007669"/>
    <property type="project" value="InterPro"/>
</dbReference>
<evidence type="ECO:0000256" key="8">
    <source>
        <dbReference type="SAM" id="Phobius"/>
    </source>
</evidence>
<protein>
    <recommendedName>
        <fullName evidence="11">Gustatory receptor</fullName>
    </recommendedName>
</protein>
<dbReference type="GO" id="GO:0005886">
    <property type="term" value="C:plasma membrane"/>
    <property type="evidence" value="ECO:0007669"/>
    <property type="project" value="UniProtKB-SubCell"/>
</dbReference>
<dbReference type="KEGG" id="api:100570505"/>
<evidence type="ECO:0000313" key="10">
    <source>
        <dbReference type="Proteomes" id="UP000007819"/>
    </source>
</evidence>
<keyword evidence="6 8" id="KW-0472">Membrane</keyword>
<feature type="transmembrane region" description="Helical" evidence="8">
    <location>
        <begin position="7"/>
        <end position="29"/>
    </location>
</feature>
<comment type="similarity">
    <text evidence="2">Belongs to the insect chemoreceptor superfamily. Gustatory receptor (GR) family. Gr5a subfamily.</text>
</comment>
<name>A0A8R2JQX7_ACYPI</name>
<dbReference type="InterPro" id="IPR009318">
    <property type="entry name" value="Gustatory_rcpt"/>
</dbReference>
<keyword evidence="5 8" id="KW-1133">Transmembrane helix</keyword>
<reference evidence="9" key="2">
    <citation type="submission" date="2022-06" db="UniProtKB">
        <authorList>
            <consortium name="EnsemblMetazoa"/>
        </authorList>
    </citation>
    <scope>IDENTIFICATION</scope>
</reference>
<evidence type="ECO:0000256" key="6">
    <source>
        <dbReference type="ARBA" id="ARBA00023136"/>
    </source>
</evidence>
<keyword evidence="10" id="KW-1185">Reference proteome</keyword>
<dbReference type="EnsemblMetazoa" id="XM_029488731.1">
    <property type="protein sequence ID" value="XP_029344591.1"/>
    <property type="gene ID" value="LOC100570505"/>
</dbReference>
<dbReference type="PANTHER" id="PTHR21421">
    <property type="entry name" value="GUSTATORY RECEPTOR"/>
    <property type="match status" value="1"/>
</dbReference>
<evidence type="ECO:0000256" key="5">
    <source>
        <dbReference type="ARBA" id="ARBA00022989"/>
    </source>
</evidence>
<evidence type="ECO:0000256" key="2">
    <source>
        <dbReference type="ARBA" id="ARBA00005327"/>
    </source>
</evidence>
<dbReference type="PANTHER" id="PTHR21421:SF29">
    <property type="entry name" value="GUSTATORY RECEPTOR 5A FOR TREHALOSE-RELATED"/>
    <property type="match status" value="1"/>
</dbReference>
<dbReference type="Pfam" id="PF06151">
    <property type="entry name" value="Trehalose_recp"/>
    <property type="match status" value="1"/>
</dbReference>
<evidence type="ECO:0000313" key="9">
    <source>
        <dbReference type="EnsemblMetazoa" id="XP_029344591.1"/>
    </source>
</evidence>
<dbReference type="AlphaFoldDB" id="A0A8R2JQX7"/>
<dbReference type="Proteomes" id="UP000007819">
    <property type="component" value="Chromosome A1"/>
</dbReference>
<sequence length="120" mass="13395">MHSSWEVLCFVILFTYLVGRTCVVSLYVASINDQSKKPKAVLFSVPAECYGVEIKRFLMQVTSDELSFTGCNFFTVTRTFMLTVAGTIVTYEIVLIQLNNVASGVPDQNNTINNYCSKLS</sequence>
<evidence type="ECO:0008006" key="11">
    <source>
        <dbReference type="Google" id="ProtNLM"/>
    </source>
</evidence>
<evidence type="ECO:0000256" key="1">
    <source>
        <dbReference type="ARBA" id="ARBA00004651"/>
    </source>
</evidence>
<dbReference type="GO" id="GO:0050916">
    <property type="term" value="P:sensory perception of sweet taste"/>
    <property type="evidence" value="ECO:0007669"/>
    <property type="project" value="UniProtKB-ARBA"/>
</dbReference>
<organism evidence="9 10">
    <name type="scientific">Acyrthosiphon pisum</name>
    <name type="common">Pea aphid</name>
    <dbReference type="NCBI Taxonomy" id="7029"/>
    <lineage>
        <taxon>Eukaryota</taxon>
        <taxon>Metazoa</taxon>
        <taxon>Ecdysozoa</taxon>
        <taxon>Arthropoda</taxon>
        <taxon>Hexapoda</taxon>
        <taxon>Insecta</taxon>
        <taxon>Pterygota</taxon>
        <taxon>Neoptera</taxon>
        <taxon>Paraneoptera</taxon>
        <taxon>Hemiptera</taxon>
        <taxon>Sternorrhyncha</taxon>
        <taxon>Aphidomorpha</taxon>
        <taxon>Aphidoidea</taxon>
        <taxon>Aphididae</taxon>
        <taxon>Macrosiphini</taxon>
        <taxon>Acyrthosiphon</taxon>
    </lineage>
</organism>